<dbReference type="Proteomes" id="UP000077266">
    <property type="component" value="Unassembled WGS sequence"/>
</dbReference>
<evidence type="ECO:0000313" key="2">
    <source>
        <dbReference type="Proteomes" id="UP000077266"/>
    </source>
</evidence>
<name>A0A165QB73_EXIGL</name>
<gene>
    <name evidence="1" type="ORF">EXIGLDRAFT_759220</name>
</gene>
<evidence type="ECO:0000313" key="1">
    <source>
        <dbReference type="EMBL" id="KZW03355.1"/>
    </source>
</evidence>
<dbReference type="AlphaFoldDB" id="A0A165QB73"/>
<dbReference type="Gene3D" id="3.80.10.10">
    <property type="entry name" value="Ribonuclease Inhibitor"/>
    <property type="match status" value="1"/>
</dbReference>
<dbReference type="EMBL" id="KV425884">
    <property type="protein sequence ID" value="KZW03355.1"/>
    <property type="molecule type" value="Genomic_DNA"/>
</dbReference>
<sequence>MAPASQRHALLALATRDTGPLIDALVSDPGLAQRVASIRTCFFPYTWPDGSDQAGSLELLWLCPNVVEAYLEQDDLPKRMYRASLLQHDGLVTTLHNLTRLKLTHRSQSNIYRDTTEWRGAINGLFDVFMSLPALKELDGAGIPGCFDQMTLPTPPFQLERLRWMKHAASTMDSGSVHIALIACSSGTLRDLEMDLAITGRDALLPVFAIAARRLKSFRVPYWTSYGDTVFLYDRLLPCCSVLQHLSVVHYHDSPAPLVATLTALRAPLHSLELYCNSPPERYHGHVERLFLRLLRSTPSLRMLRTLSLRFDSFHEDEDDLDATLEMVSDLRTMMPRLDAFAILRVDGEADQVLR</sequence>
<organism evidence="1 2">
    <name type="scientific">Exidia glandulosa HHB12029</name>
    <dbReference type="NCBI Taxonomy" id="1314781"/>
    <lineage>
        <taxon>Eukaryota</taxon>
        <taxon>Fungi</taxon>
        <taxon>Dikarya</taxon>
        <taxon>Basidiomycota</taxon>
        <taxon>Agaricomycotina</taxon>
        <taxon>Agaricomycetes</taxon>
        <taxon>Auriculariales</taxon>
        <taxon>Exidiaceae</taxon>
        <taxon>Exidia</taxon>
    </lineage>
</organism>
<dbReference type="InParanoid" id="A0A165QB73"/>
<accession>A0A165QB73</accession>
<dbReference type="InterPro" id="IPR032675">
    <property type="entry name" value="LRR_dom_sf"/>
</dbReference>
<reference evidence="1 2" key="1">
    <citation type="journal article" date="2016" name="Mol. Biol. Evol.">
        <title>Comparative Genomics of Early-Diverging Mushroom-Forming Fungi Provides Insights into the Origins of Lignocellulose Decay Capabilities.</title>
        <authorList>
            <person name="Nagy L.G."/>
            <person name="Riley R."/>
            <person name="Tritt A."/>
            <person name="Adam C."/>
            <person name="Daum C."/>
            <person name="Floudas D."/>
            <person name="Sun H."/>
            <person name="Yadav J.S."/>
            <person name="Pangilinan J."/>
            <person name="Larsson K.H."/>
            <person name="Matsuura K."/>
            <person name="Barry K."/>
            <person name="Labutti K."/>
            <person name="Kuo R."/>
            <person name="Ohm R.A."/>
            <person name="Bhattacharya S.S."/>
            <person name="Shirouzu T."/>
            <person name="Yoshinaga Y."/>
            <person name="Martin F.M."/>
            <person name="Grigoriev I.V."/>
            <person name="Hibbett D.S."/>
        </authorList>
    </citation>
    <scope>NUCLEOTIDE SEQUENCE [LARGE SCALE GENOMIC DNA]</scope>
    <source>
        <strain evidence="1 2">HHB12029</strain>
    </source>
</reference>
<protein>
    <submittedName>
        <fullName evidence="1">Uncharacterized protein</fullName>
    </submittedName>
</protein>
<keyword evidence="2" id="KW-1185">Reference proteome</keyword>
<proteinExistence type="predicted"/>